<sequence>MSDINSEKWLKSMKAEMDSMGSNQVCTLIDLPKGVKPVGCKWVYKCKLGAWRLHPLKLGSWQKDILNDPGLILRKPTRP</sequence>
<organism evidence="1">
    <name type="scientific">Sesamum angustifolium</name>
    <dbReference type="NCBI Taxonomy" id="2727405"/>
    <lineage>
        <taxon>Eukaryota</taxon>
        <taxon>Viridiplantae</taxon>
        <taxon>Streptophyta</taxon>
        <taxon>Embryophyta</taxon>
        <taxon>Tracheophyta</taxon>
        <taxon>Spermatophyta</taxon>
        <taxon>Magnoliopsida</taxon>
        <taxon>eudicotyledons</taxon>
        <taxon>Gunneridae</taxon>
        <taxon>Pentapetalae</taxon>
        <taxon>asterids</taxon>
        <taxon>lamiids</taxon>
        <taxon>Lamiales</taxon>
        <taxon>Pedaliaceae</taxon>
        <taxon>Sesamum</taxon>
    </lineage>
</organism>
<reference evidence="1" key="1">
    <citation type="submission" date="2020-06" db="EMBL/GenBank/DDBJ databases">
        <authorList>
            <person name="Li T."/>
            <person name="Hu X."/>
            <person name="Zhang T."/>
            <person name="Song X."/>
            <person name="Zhang H."/>
            <person name="Dai N."/>
            <person name="Sheng W."/>
            <person name="Hou X."/>
            <person name="Wei L."/>
        </authorList>
    </citation>
    <scope>NUCLEOTIDE SEQUENCE</scope>
    <source>
        <strain evidence="1">G01</strain>
        <tissue evidence="1">Leaf</tissue>
    </source>
</reference>
<name>A0AAW2IL84_9LAMI</name>
<dbReference type="AlphaFoldDB" id="A0AAW2IL84"/>
<proteinExistence type="predicted"/>
<reference evidence="1" key="2">
    <citation type="journal article" date="2024" name="Plant">
        <title>Genomic evolution and insights into agronomic trait innovations of Sesamum species.</title>
        <authorList>
            <person name="Miao H."/>
            <person name="Wang L."/>
            <person name="Qu L."/>
            <person name="Liu H."/>
            <person name="Sun Y."/>
            <person name="Le M."/>
            <person name="Wang Q."/>
            <person name="Wei S."/>
            <person name="Zheng Y."/>
            <person name="Lin W."/>
            <person name="Duan Y."/>
            <person name="Cao H."/>
            <person name="Xiong S."/>
            <person name="Wang X."/>
            <person name="Wei L."/>
            <person name="Li C."/>
            <person name="Ma Q."/>
            <person name="Ju M."/>
            <person name="Zhao R."/>
            <person name="Li G."/>
            <person name="Mu C."/>
            <person name="Tian Q."/>
            <person name="Mei H."/>
            <person name="Zhang T."/>
            <person name="Gao T."/>
            <person name="Zhang H."/>
        </authorList>
    </citation>
    <scope>NUCLEOTIDE SEQUENCE</scope>
    <source>
        <strain evidence="1">G01</strain>
    </source>
</reference>
<accession>A0AAW2IL84</accession>
<gene>
    <name evidence="1" type="ORF">Sangu_2958400</name>
</gene>
<protein>
    <submittedName>
        <fullName evidence="1">Uncharacterized protein</fullName>
    </submittedName>
</protein>
<evidence type="ECO:0000313" key="1">
    <source>
        <dbReference type="EMBL" id="KAL0282280.1"/>
    </source>
</evidence>
<comment type="caution">
    <text evidence="1">The sequence shown here is derived from an EMBL/GenBank/DDBJ whole genome shotgun (WGS) entry which is preliminary data.</text>
</comment>
<dbReference type="EMBL" id="JACGWK010001830">
    <property type="protein sequence ID" value="KAL0282280.1"/>
    <property type="molecule type" value="Genomic_DNA"/>
</dbReference>